<dbReference type="PANTHER" id="PTHR43641:SF2">
    <property type="entry name" value="DEHYDRATASE YBIW-RELATED"/>
    <property type="match status" value="1"/>
</dbReference>
<proteinExistence type="predicted"/>
<name>X0WT86_9ZZZZ</name>
<accession>X0WT86</accession>
<dbReference type="Pfam" id="PF02901">
    <property type="entry name" value="PFL-like"/>
    <property type="match status" value="1"/>
</dbReference>
<dbReference type="SUPFAM" id="SSF51998">
    <property type="entry name" value="PFL-like glycyl radical enzymes"/>
    <property type="match status" value="1"/>
</dbReference>
<dbReference type="PANTHER" id="PTHR43641">
    <property type="entry name" value="FORMATE ACETYLTRANSFERASE 3-RELATED"/>
    <property type="match status" value="1"/>
</dbReference>
<sequence>MVIEGLNKRITKLRNQSRKAVPYLSLERASLITEFFKTGASHKFSAPIARANAFKYLLENKKICINEGELIVGERGPEPKATSTYPEVCSHSLNDLEILNTRKKISFKVSEEVRQKTKDIIIPFWKGKSIRDKIFAQVDQEWINAYDSGIFTEFMEQRAPII</sequence>
<dbReference type="Gene3D" id="3.20.70.20">
    <property type="match status" value="1"/>
</dbReference>
<protein>
    <recommendedName>
        <fullName evidence="1">PFL domain-containing protein</fullName>
    </recommendedName>
</protein>
<dbReference type="GO" id="GO:0003824">
    <property type="term" value="F:catalytic activity"/>
    <property type="evidence" value="ECO:0007669"/>
    <property type="project" value="InterPro"/>
</dbReference>
<evidence type="ECO:0000259" key="1">
    <source>
        <dbReference type="PROSITE" id="PS51554"/>
    </source>
</evidence>
<dbReference type="AlphaFoldDB" id="X0WT86"/>
<dbReference type="GO" id="GO:0005829">
    <property type="term" value="C:cytosol"/>
    <property type="evidence" value="ECO:0007669"/>
    <property type="project" value="TreeGrafter"/>
</dbReference>
<dbReference type="InterPro" id="IPR051215">
    <property type="entry name" value="GRE"/>
</dbReference>
<dbReference type="PROSITE" id="PS51554">
    <property type="entry name" value="PFL"/>
    <property type="match status" value="1"/>
</dbReference>
<dbReference type="InterPro" id="IPR004184">
    <property type="entry name" value="PFL_dom"/>
</dbReference>
<reference evidence="2" key="1">
    <citation type="journal article" date="2014" name="Front. Microbiol.">
        <title>High frequency of phylogenetically diverse reductive dehalogenase-homologous genes in deep subseafloor sedimentary metagenomes.</title>
        <authorList>
            <person name="Kawai M."/>
            <person name="Futagami T."/>
            <person name="Toyoda A."/>
            <person name="Takaki Y."/>
            <person name="Nishi S."/>
            <person name="Hori S."/>
            <person name="Arai W."/>
            <person name="Tsubouchi T."/>
            <person name="Morono Y."/>
            <person name="Uchiyama I."/>
            <person name="Ito T."/>
            <person name="Fujiyama A."/>
            <person name="Inagaki F."/>
            <person name="Takami H."/>
        </authorList>
    </citation>
    <scope>NUCLEOTIDE SEQUENCE</scope>
    <source>
        <strain evidence="2">Expedition CK06-06</strain>
    </source>
</reference>
<gene>
    <name evidence="2" type="ORF">S01H1_50281</name>
</gene>
<feature type="domain" description="PFL" evidence="1">
    <location>
        <begin position="8"/>
        <end position="162"/>
    </location>
</feature>
<evidence type="ECO:0000313" key="2">
    <source>
        <dbReference type="EMBL" id="GAG27723.1"/>
    </source>
</evidence>
<organism evidence="2">
    <name type="scientific">marine sediment metagenome</name>
    <dbReference type="NCBI Taxonomy" id="412755"/>
    <lineage>
        <taxon>unclassified sequences</taxon>
        <taxon>metagenomes</taxon>
        <taxon>ecological metagenomes</taxon>
    </lineage>
</organism>
<dbReference type="EMBL" id="BARS01032395">
    <property type="protein sequence ID" value="GAG27723.1"/>
    <property type="molecule type" value="Genomic_DNA"/>
</dbReference>
<comment type="caution">
    <text evidence="2">The sequence shown here is derived from an EMBL/GenBank/DDBJ whole genome shotgun (WGS) entry which is preliminary data.</text>
</comment>